<dbReference type="OrthoDB" id="9801383at2"/>
<dbReference type="AlphaFoldDB" id="A0A0C1QX51"/>
<dbReference type="Pfam" id="PF05787">
    <property type="entry name" value="PhoX"/>
    <property type="match status" value="1"/>
</dbReference>
<dbReference type="PANTHER" id="PTHR35399">
    <property type="entry name" value="SLR8030 PROTEIN"/>
    <property type="match status" value="1"/>
</dbReference>
<dbReference type="EMBL" id="JHEG02000048">
    <property type="protein sequence ID" value="KIE10039.1"/>
    <property type="molecule type" value="Genomic_DNA"/>
</dbReference>
<dbReference type="Proteomes" id="UP000029738">
    <property type="component" value="Unassembled WGS sequence"/>
</dbReference>
<name>A0A0C1QX51_9CYAN</name>
<dbReference type="RefSeq" id="WP_038093889.1">
    <property type="nucleotide sequence ID" value="NZ_JHEG04000001.1"/>
</dbReference>
<dbReference type="PROSITE" id="PS51318">
    <property type="entry name" value="TAT"/>
    <property type="match status" value="1"/>
</dbReference>
<evidence type="ECO:0000313" key="4">
    <source>
        <dbReference type="Proteomes" id="UP000029738"/>
    </source>
</evidence>
<evidence type="ECO:0000256" key="1">
    <source>
        <dbReference type="SAM" id="MobiDB-lite"/>
    </source>
</evidence>
<accession>A0A0C1QX51</accession>
<reference evidence="2" key="2">
    <citation type="submission" date="2019-11" db="EMBL/GenBank/DDBJ databases">
        <title>Improved Assembly of Tolypothrix boutellei genome.</title>
        <authorList>
            <person name="Sarangi A.N."/>
            <person name="Mukherjee M."/>
            <person name="Ghosh S."/>
            <person name="Singh D."/>
            <person name="Das A."/>
            <person name="Kant S."/>
            <person name="Prusty A."/>
            <person name="Tripathy S."/>
        </authorList>
    </citation>
    <scope>NUCLEOTIDE SEQUENCE</scope>
    <source>
        <strain evidence="2">VB521301</strain>
    </source>
</reference>
<feature type="region of interest" description="Disordered" evidence="1">
    <location>
        <begin position="777"/>
        <end position="803"/>
    </location>
</feature>
<organism evidence="3">
    <name type="scientific">Tolypothrix bouteillei VB521301</name>
    <dbReference type="NCBI Taxonomy" id="1479485"/>
    <lineage>
        <taxon>Bacteria</taxon>
        <taxon>Bacillati</taxon>
        <taxon>Cyanobacteriota</taxon>
        <taxon>Cyanophyceae</taxon>
        <taxon>Nostocales</taxon>
        <taxon>Tolypothrichaceae</taxon>
        <taxon>Tolypothrix</taxon>
    </lineage>
</organism>
<dbReference type="InterPro" id="IPR006311">
    <property type="entry name" value="TAT_signal"/>
</dbReference>
<dbReference type="STRING" id="1479485.DA73_0215360"/>
<evidence type="ECO:0000313" key="2">
    <source>
        <dbReference type="EMBL" id="KAF3885945.1"/>
    </source>
</evidence>
<comment type="caution">
    <text evidence="3">The sequence shown here is derived from an EMBL/GenBank/DDBJ whole genome shotgun (WGS) entry which is preliminary data.</text>
</comment>
<sequence>MSKFSRRQLLAFFGASTGATVLSPMLGDRFFGNSPSVAADGGVPLKFTPLRLPHPLPIYTQQKSYLSTGIEQGSILEPSANTALSHYTVIDDVVVPPEYERYVIVAWGDRVFPNQEEYFGYNSDYTGFVPINSRNFNDGYLWNNHEYVSYPITATVPGFTSDSDLIGFPTTYSLVIGRDLPEDRTNLQVLGEFMYNIGGSVVRIARQDRNERFAVVRDSKNRRIHGLSGLGINSQRTDKYKEVTSWGSRSYQKGDENYLIGTGLAATQVFNLSSDGLGNKIIGTGFNCSGGTSPWGTILSAEENFQASTSSFVGVQENVNPNGTQTSYIEGSTGNAFGLVGEKYGWIVELDPADPNFRPRKHTALGRFRHENIALRVEAGRPLVGYLGDDRRGGHTWKFVSSGTVTSPTDKNNSRLFEDGTLYVARYNANGTGEWIPLNLNTPTNPIPPSTLASVEVAALGRASNGGNTRLPRRRGILGETSEGGSITVTITQVTNQTTGAITSYGEAEALPAYQGKKLSDFYTSQGAVLVDAFLAANLIGATPTARPEDLEINPRNPREVFIAYTDGAPSGDGYPDSRIFIVSKYSADITAAQPSGELFKIIEDSADSTGTTFHWERFAKGGEASAEPGDGFANVDNLVFDSQGNIWGCTDMSTEAHNGFTTGANPEPLRVDHRVVGANSPSTDDSNFNVRTSDLIGVFGNNFLFFIPTSGPDAGEVVPFAYGPPRCEFTGPTFVGDTLIISVQHPSEDVPFTPRQTLSREIEILNLDGTLFTQQRNIPRGSNWPSNIEGNIEGPPRPGVIGIRRKQSRGRFV</sequence>
<gene>
    <name evidence="3" type="ORF">DA73_0215360</name>
    <name evidence="2" type="ORF">DA73_0400011045</name>
</gene>
<dbReference type="InterPro" id="IPR008557">
    <property type="entry name" value="PhoX"/>
</dbReference>
<protein>
    <submittedName>
        <fullName evidence="2">PhoX family phosphatase</fullName>
    </submittedName>
</protein>
<proteinExistence type="predicted"/>
<dbReference type="EMBL" id="JHEG04000001">
    <property type="protein sequence ID" value="KAF3885945.1"/>
    <property type="molecule type" value="Genomic_DNA"/>
</dbReference>
<keyword evidence="4" id="KW-1185">Reference proteome</keyword>
<evidence type="ECO:0000313" key="3">
    <source>
        <dbReference type="EMBL" id="KIE10039.1"/>
    </source>
</evidence>
<reference evidence="3" key="1">
    <citation type="journal article" date="2015" name="Genome Announc.">
        <title>Draft Genome Sequence of Tolypothrix boutellei Strain VB521301.</title>
        <authorList>
            <person name="Chandrababunaidu M.M."/>
            <person name="Singh D."/>
            <person name="Sen D."/>
            <person name="Bhan S."/>
            <person name="Das S."/>
            <person name="Gupta A."/>
            <person name="Adhikary S.P."/>
            <person name="Tripathy S."/>
        </authorList>
    </citation>
    <scope>NUCLEOTIDE SEQUENCE</scope>
    <source>
        <strain evidence="3">VB521301</strain>
    </source>
</reference>
<dbReference type="PANTHER" id="PTHR35399:SF2">
    <property type="entry name" value="DUF839 DOMAIN-CONTAINING PROTEIN"/>
    <property type="match status" value="1"/>
</dbReference>